<keyword evidence="1" id="KW-0472">Membrane</keyword>
<reference evidence="2" key="1">
    <citation type="submission" date="2018-05" db="EMBL/GenBank/DDBJ databases">
        <authorList>
            <person name="Lanie J.A."/>
            <person name="Ng W.-L."/>
            <person name="Kazmierczak K.M."/>
            <person name="Andrzejewski T.M."/>
            <person name="Davidsen T.M."/>
            <person name="Wayne K.J."/>
            <person name="Tettelin H."/>
            <person name="Glass J.I."/>
            <person name="Rusch D."/>
            <person name="Podicherti R."/>
            <person name="Tsui H.-C.T."/>
            <person name="Winkler M.E."/>
        </authorList>
    </citation>
    <scope>NUCLEOTIDE SEQUENCE</scope>
</reference>
<keyword evidence="1" id="KW-0812">Transmembrane</keyword>
<gene>
    <name evidence="2" type="ORF">METZ01_LOCUS467100</name>
</gene>
<feature type="transmembrane region" description="Helical" evidence="1">
    <location>
        <begin position="169"/>
        <end position="187"/>
    </location>
</feature>
<name>A0A383B239_9ZZZZ</name>
<feature type="transmembrane region" description="Helical" evidence="1">
    <location>
        <begin position="120"/>
        <end position="140"/>
    </location>
</feature>
<evidence type="ECO:0000256" key="1">
    <source>
        <dbReference type="SAM" id="Phobius"/>
    </source>
</evidence>
<evidence type="ECO:0008006" key="3">
    <source>
        <dbReference type="Google" id="ProtNLM"/>
    </source>
</evidence>
<feature type="transmembrane region" description="Helical" evidence="1">
    <location>
        <begin position="21"/>
        <end position="46"/>
    </location>
</feature>
<sequence>MSDKKIHKYKNSNLETSHSKLFLIKNPVICLIIIGLVSLVISIYYLPYDLPITHDNDDYFWYAIDMSLLGEFPQMFSPYEHDINPDVLPQYRFSNNGWPAFLSLFFSLANFENVQEYMELQRYLTITISIITIIPLYLLCRKFFDKYFSLLGVALFAFQPRLFEDSFLGGNIQLFVFLGTCALSLFLSKNTRMIYA</sequence>
<proteinExistence type="predicted"/>
<keyword evidence="1" id="KW-1133">Transmembrane helix</keyword>
<feature type="transmembrane region" description="Helical" evidence="1">
    <location>
        <begin position="147"/>
        <end position="163"/>
    </location>
</feature>
<feature type="non-terminal residue" evidence="2">
    <location>
        <position position="196"/>
    </location>
</feature>
<organism evidence="2">
    <name type="scientific">marine metagenome</name>
    <dbReference type="NCBI Taxonomy" id="408172"/>
    <lineage>
        <taxon>unclassified sequences</taxon>
        <taxon>metagenomes</taxon>
        <taxon>ecological metagenomes</taxon>
    </lineage>
</organism>
<dbReference type="EMBL" id="UINC01196989">
    <property type="protein sequence ID" value="SVE14246.1"/>
    <property type="molecule type" value="Genomic_DNA"/>
</dbReference>
<dbReference type="AlphaFoldDB" id="A0A383B239"/>
<protein>
    <recommendedName>
        <fullName evidence="3">Glycosyltransferase RgtA/B/C/D-like domain-containing protein</fullName>
    </recommendedName>
</protein>
<accession>A0A383B239</accession>
<evidence type="ECO:0000313" key="2">
    <source>
        <dbReference type="EMBL" id="SVE14246.1"/>
    </source>
</evidence>